<gene>
    <name evidence="1" type="ORF">HF872_03805</name>
</gene>
<dbReference type="EMBL" id="JABAFG010000004">
    <property type="protein sequence ID" value="NME27753.1"/>
    <property type="molecule type" value="Genomic_DNA"/>
</dbReference>
<dbReference type="Proteomes" id="UP000591071">
    <property type="component" value="Unassembled WGS sequence"/>
</dbReference>
<organism evidence="1 2">
    <name type="scientific">Megasphaera hexanoica</name>
    <dbReference type="NCBI Taxonomy" id="1675036"/>
    <lineage>
        <taxon>Bacteria</taxon>
        <taxon>Bacillati</taxon>
        <taxon>Bacillota</taxon>
        <taxon>Negativicutes</taxon>
        <taxon>Veillonellales</taxon>
        <taxon>Veillonellaceae</taxon>
        <taxon>Megasphaera</taxon>
    </lineage>
</organism>
<dbReference type="RefSeq" id="WP_170087286.1">
    <property type="nucleotide sequence ID" value="NZ_JABAFG010000004.1"/>
</dbReference>
<comment type="caution">
    <text evidence="1">The sequence shown here is derived from an EMBL/GenBank/DDBJ whole genome shotgun (WGS) entry which is preliminary data.</text>
</comment>
<evidence type="ECO:0000313" key="1">
    <source>
        <dbReference type="EMBL" id="NME27753.1"/>
    </source>
</evidence>
<dbReference type="AlphaFoldDB" id="A0A848BZI8"/>
<protein>
    <submittedName>
        <fullName evidence="1">Uncharacterized protein</fullName>
    </submittedName>
</protein>
<sequence length="83" mass="9070">MIILSDNGKKLIDCASVFVRPVKDAEDLNKVKGYKVVGCTLTGRNETLAECDDEDSAKDYILNAARNISTHEPVFFGGINHQG</sequence>
<evidence type="ECO:0000313" key="2">
    <source>
        <dbReference type="Proteomes" id="UP000591071"/>
    </source>
</evidence>
<reference evidence="1 2" key="1">
    <citation type="submission" date="2020-04" db="EMBL/GenBank/DDBJ databases">
        <authorList>
            <person name="Hitch T.C.A."/>
            <person name="Wylensek D."/>
            <person name="Clavel T."/>
        </authorList>
    </citation>
    <scope>NUCLEOTIDE SEQUENCE [LARGE SCALE GENOMIC DNA]</scope>
    <source>
        <strain evidence="1 2">Oil-RF-744-FAT-WT-6-1</strain>
    </source>
</reference>
<proteinExistence type="predicted"/>
<name>A0A848BZI8_9FIRM</name>
<accession>A0A848BZI8</accession>